<dbReference type="Proteomes" id="UP000263094">
    <property type="component" value="Unassembled WGS sequence"/>
</dbReference>
<dbReference type="InterPro" id="IPR009081">
    <property type="entry name" value="PP-bd_ACP"/>
</dbReference>
<reference evidence="4 5" key="1">
    <citation type="submission" date="2018-08" db="EMBL/GenBank/DDBJ databases">
        <title>Isolation, diversity and antifungal activity of Actinobacteria from wheat.</title>
        <authorList>
            <person name="Han C."/>
        </authorList>
    </citation>
    <scope>NUCLEOTIDE SEQUENCE [LARGE SCALE GENOMIC DNA]</scope>
    <source>
        <strain evidence="4 5">NEAU-YY421</strain>
    </source>
</reference>
<evidence type="ECO:0000259" key="3">
    <source>
        <dbReference type="PROSITE" id="PS50075"/>
    </source>
</evidence>
<keyword evidence="1" id="KW-0596">Phosphopantetheine</keyword>
<dbReference type="Gene3D" id="1.10.1200.10">
    <property type="entry name" value="ACP-like"/>
    <property type="match status" value="1"/>
</dbReference>
<dbReference type="OrthoDB" id="3395095at2"/>
<dbReference type="RefSeq" id="WP_128555799.1">
    <property type="nucleotide sequence ID" value="NZ_QUAK01000063.1"/>
</dbReference>
<dbReference type="SUPFAM" id="SSF47336">
    <property type="entry name" value="ACP-like"/>
    <property type="match status" value="1"/>
</dbReference>
<dbReference type="AlphaFoldDB" id="A0A372M8K4"/>
<gene>
    <name evidence="4" type="ORF">DY218_11190</name>
</gene>
<dbReference type="PROSITE" id="PS00012">
    <property type="entry name" value="PHOSPHOPANTETHEINE"/>
    <property type="match status" value="1"/>
</dbReference>
<accession>A0A372M8K4</accession>
<dbReference type="EMBL" id="QUAK01000063">
    <property type="protein sequence ID" value="RFU86627.1"/>
    <property type="molecule type" value="Genomic_DNA"/>
</dbReference>
<organism evidence="4 5">
    <name type="scientific">Streptomyces triticagri</name>
    <dbReference type="NCBI Taxonomy" id="2293568"/>
    <lineage>
        <taxon>Bacteria</taxon>
        <taxon>Bacillati</taxon>
        <taxon>Actinomycetota</taxon>
        <taxon>Actinomycetes</taxon>
        <taxon>Kitasatosporales</taxon>
        <taxon>Streptomycetaceae</taxon>
        <taxon>Streptomyces</taxon>
    </lineage>
</organism>
<evidence type="ECO:0000313" key="5">
    <source>
        <dbReference type="Proteomes" id="UP000263094"/>
    </source>
</evidence>
<evidence type="ECO:0000256" key="2">
    <source>
        <dbReference type="ARBA" id="ARBA00022553"/>
    </source>
</evidence>
<sequence length="91" mass="9548">MGGPAGSHPLLLSVVEIVRECLPEPAPEGGAALADVPLSDLGLDSLRTVGLLMRLESALGLELPEELINGETFRTVRTLSDAVRKVTDSDV</sequence>
<feature type="domain" description="Carrier" evidence="3">
    <location>
        <begin position="8"/>
        <end position="87"/>
    </location>
</feature>
<comment type="caution">
    <text evidence="4">The sequence shown here is derived from an EMBL/GenBank/DDBJ whole genome shotgun (WGS) entry which is preliminary data.</text>
</comment>
<dbReference type="PROSITE" id="PS50075">
    <property type="entry name" value="CARRIER"/>
    <property type="match status" value="1"/>
</dbReference>
<evidence type="ECO:0000313" key="4">
    <source>
        <dbReference type="EMBL" id="RFU86627.1"/>
    </source>
</evidence>
<keyword evidence="5" id="KW-1185">Reference proteome</keyword>
<keyword evidence="2" id="KW-0597">Phosphoprotein</keyword>
<dbReference type="InterPro" id="IPR006162">
    <property type="entry name" value="Ppantetheine_attach_site"/>
</dbReference>
<evidence type="ECO:0000256" key="1">
    <source>
        <dbReference type="ARBA" id="ARBA00022450"/>
    </source>
</evidence>
<proteinExistence type="predicted"/>
<dbReference type="Pfam" id="PF00550">
    <property type="entry name" value="PP-binding"/>
    <property type="match status" value="1"/>
</dbReference>
<name>A0A372M8K4_9ACTN</name>
<protein>
    <recommendedName>
        <fullName evidence="3">Carrier domain-containing protein</fullName>
    </recommendedName>
</protein>
<dbReference type="InterPro" id="IPR036736">
    <property type="entry name" value="ACP-like_sf"/>
</dbReference>